<dbReference type="eggNOG" id="ENOG5032P46">
    <property type="taxonomic scope" value="Bacteria"/>
</dbReference>
<dbReference type="OrthoDB" id="1100085at2"/>
<dbReference type="AlphaFoldDB" id="B2RIA7"/>
<gene>
    <name evidence="1" type="ordered locus">PGN_0583</name>
</gene>
<evidence type="ECO:0000313" key="1">
    <source>
        <dbReference type="EMBL" id="BAG33102.1"/>
    </source>
</evidence>
<accession>B2RIA7</accession>
<dbReference type="HOGENOM" id="CLU_498613_0_0_10"/>
<dbReference type="RefSeq" id="WP_012457619.1">
    <property type="nucleotide sequence ID" value="NC_010729.1"/>
</dbReference>
<sequence length="546" mass="63692">MSTDVKNKIIVPKDLHGSKLLCFLHPNRFETEDKKQAVELLHKICMTNLTDFHKSNQIKDLILTEEERKLVLFHEWNNSENAEVKSRCSDVLCRFEKDKRFIKVIISNNYLVAYQLFGEIEFLIRSITVRDIKILNTDDFLKDILSAINDKFSHPFWIQRVVDSIKKSYPVEKLEKLCNYIECQKNSLIDGNYSEKREYIKAQYSLKVISKQMFHKEMALCFENEADATVNNKEPNTFYPNLVDIYQNAYNEIFQIKNQAPEEFERIKGKLLQEKSDFMDMLSLCGIKTQIELSDDFIKSVEKSVSKITIGNFIDTINLMLSIPFMTSEGVSSYEAAVRKASPVSSMFGHNQLDKKGNVVGVAESEKSLKTEAHIYFRQKRLYAIWTYINLHQWSNIKSEEDFIYFYLQKEKPVYIEEENLIFWTKGIAAGLNKDFISASHILMPYLEHALHNIAEITKGNITTLEKKRQEAPSLGVIFPMLQGVIDEEILYEIESFLQNGIDVNFRNNLSHGLLTHFEIEKYGIYLWWICLKLYFEGKSIIKIVP</sequence>
<dbReference type="BioCyc" id="PGIN431947:G1G2V-632-MONOMER"/>
<reference evidence="1 2" key="1">
    <citation type="journal article" date="2008" name="DNA Res.">
        <title>Determination of the genome sequence of Porphyromonas gingivalis strain ATCC 33277 and genomic comparison with strain W83 revealed extensive genome rearrangements in P. gingivalis.</title>
        <authorList>
            <person name="Naito M."/>
            <person name="Hirakawa H."/>
            <person name="Yamashita A."/>
            <person name="Ohara N."/>
            <person name="Shoji M."/>
            <person name="Yukitake H."/>
            <person name="Nakayama K."/>
            <person name="Toh H."/>
            <person name="Yoshimura F."/>
            <person name="Kuhara S."/>
            <person name="Hattori M."/>
            <person name="Hayashi T."/>
            <person name="Nakayama K."/>
        </authorList>
    </citation>
    <scope>NUCLEOTIDE SEQUENCE [LARGE SCALE GENOMIC DNA]</scope>
    <source>
        <strain evidence="2">ATCC 33277 / DSM 20709 / CIP 103683 / JCM 12257 / NCTC 11834 / 2561</strain>
    </source>
</reference>
<dbReference type="GeneID" id="29255809"/>
<protein>
    <recommendedName>
        <fullName evidence="3">DUF4209 domain-containing protein</fullName>
    </recommendedName>
</protein>
<dbReference type="KEGG" id="pgn:PGN_0583"/>
<dbReference type="Proteomes" id="UP000008842">
    <property type="component" value="Chromosome"/>
</dbReference>
<proteinExistence type="predicted"/>
<organism evidence="1 2">
    <name type="scientific">Porphyromonas gingivalis (strain ATCC 33277 / DSM 20709 / CIP 103683 / JCM 12257 / NCTC 11834 / 2561)</name>
    <dbReference type="NCBI Taxonomy" id="431947"/>
    <lineage>
        <taxon>Bacteria</taxon>
        <taxon>Pseudomonadati</taxon>
        <taxon>Bacteroidota</taxon>
        <taxon>Bacteroidia</taxon>
        <taxon>Bacteroidales</taxon>
        <taxon>Porphyromonadaceae</taxon>
        <taxon>Porphyromonas</taxon>
    </lineage>
</organism>
<evidence type="ECO:0000313" key="2">
    <source>
        <dbReference type="Proteomes" id="UP000008842"/>
    </source>
</evidence>
<evidence type="ECO:0008006" key="3">
    <source>
        <dbReference type="Google" id="ProtNLM"/>
    </source>
</evidence>
<dbReference type="EMBL" id="AP009380">
    <property type="protein sequence ID" value="BAG33102.1"/>
    <property type="molecule type" value="Genomic_DNA"/>
</dbReference>
<name>B2RIA7_PORG3</name>